<dbReference type="Gene3D" id="3.60.15.10">
    <property type="entry name" value="Ribonuclease Z/Hydroxyacylglutathione hydrolase-like"/>
    <property type="match status" value="1"/>
</dbReference>
<dbReference type="PANTHER" id="PTHR42951">
    <property type="entry name" value="METALLO-BETA-LACTAMASE DOMAIN-CONTAINING"/>
    <property type="match status" value="1"/>
</dbReference>
<organism evidence="3 4">
    <name type="scientific">Rhizobium setariae</name>
    <dbReference type="NCBI Taxonomy" id="2801340"/>
    <lineage>
        <taxon>Bacteria</taxon>
        <taxon>Pseudomonadati</taxon>
        <taxon>Pseudomonadota</taxon>
        <taxon>Alphaproteobacteria</taxon>
        <taxon>Hyphomicrobiales</taxon>
        <taxon>Rhizobiaceae</taxon>
        <taxon>Rhizobium/Agrobacterium group</taxon>
        <taxon>Rhizobium</taxon>
    </lineage>
</organism>
<evidence type="ECO:0000256" key="1">
    <source>
        <dbReference type="ARBA" id="ARBA00005250"/>
    </source>
</evidence>
<name>A0A936YS03_9HYPH</name>
<feature type="domain" description="Metallo-beta-lactamase" evidence="2">
    <location>
        <begin position="27"/>
        <end position="215"/>
    </location>
</feature>
<evidence type="ECO:0000313" key="3">
    <source>
        <dbReference type="EMBL" id="MBL0374643.1"/>
    </source>
</evidence>
<dbReference type="PANTHER" id="PTHR42951:SF4">
    <property type="entry name" value="ACYL-COENZYME A THIOESTERASE MBLAC2"/>
    <property type="match status" value="1"/>
</dbReference>
<dbReference type="SMART" id="SM00849">
    <property type="entry name" value="Lactamase_B"/>
    <property type="match status" value="1"/>
</dbReference>
<dbReference type="InterPro" id="IPR036866">
    <property type="entry name" value="RibonucZ/Hydroxyglut_hydro"/>
</dbReference>
<reference evidence="3" key="1">
    <citation type="submission" date="2021-01" db="EMBL/GenBank/DDBJ databases">
        <title>Rhizobium sp. strain KVB221 16S ribosomal RNA gene Genome sequencing and assembly.</title>
        <authorList>
            <person name="Kang M."/>
        </authorList>
    </citation>
    <scope>NUCLEOTIDE SEQUENCE</scope>
    <source>
        <strain evidence="3">KVB221</strain>
    </source>
</reference>
<keyword evidence="4" id="KW-1185">Reference proteome</keyword>
<dbReference type="Pfam" id="PF00753">
    <property type="entry name" value="Lactamase_B"/>
    <property type="match status" value="1"/>
</dbReference>
<accession>A0A936YS03</accession>
<proteinExistence type="inferred from homology"/>
<dbReference type="InterPro" id="IPR001279">
    <property type="entry name" value="Metallo-B-lactamas"/>
</dbReference>
<comment type="similarity">
    <text evidence="1">Belongs to the metallo-beta-lactamase superfamily. Class-B beta-lactamase family.</text>
</comment>
<protein>
    <submittedName>
        <fullName evidence="3">MBL fold metallo-hydrolase</fullName>
    </submittedName>
</protein>
<dbReference type="InterPro" id="IPR050855">
    <property type="entry name" value="NDM-1-like"/>
</dbReference>
<dbReference type="Proteomes" id="UP000633219">
    <property type="component" value="Unassembled WGS sequence"/>
</dbReference>
<evidence type="ECO:0000259" key="2">
    <source>
        <dbReference type="SMART" id="SM00849"/>
    </source>
</evidence>
<dbReference type="GO" id="GO:0017001">
    <property type="term" value="P:antibiotic catabolic process"/>
    <property type="evidence" value="ECO:0007669"/>
    <property type="project" value="UniProtKB-ARBA"/>
</dbReference>
<dbReference type="AlphaFoldDB" id="A0A936YS03"/>
<evidence type="ECO:0000313" key="4">
    <source>
        <dbReference type="Proteomes" id="UP000633219"/>
    </source>
</evidence>
<sequence length="237" mass="26530">MTQWFNVEAMDRAVLRITEPQVHSFYRANCFRITGRDFDIQLDFGVGVMDLTEVSPATGKPVFAIATHAHVDHIGSFHRYARRGGHLLEAHTFADMDDAGTVESWFRTQEQPVAKLPYPGWRMEDFGLKVAPLTQQLDEGDIVDLGDRKFMVLHLPGHSPGSIALFDEHHGELFSGDAIYVGGLVDDVPGADVQSYLRTMTRLLDLEIRIGHGGHGPSFDNSQMQQIAHEYIRSKDA</sequence>
<dbReference type="EMBL" id="JAEQNC010000014">
    <property type="protein sequence ID" value="MBL0374643.1"/>
    <property type="molecule type" value="Genomic_DNA"/>
</dbReference>
<gene>
    <name evidence="3" type="ORF">JJB09_21760</name>
</gene>
<dbReference type="SUPFAM" id="SSF56281">
    <property type="entry name" value="Metallo-hydrolase/oxidoreductase"/>
    <property type="match status" value="1"/>
</dbReference>
<comment type="caution">
    <text evidence="3">The sequence shown here is derived from an EMBL/GenBank/DDBJ whole genome shotgun (WGS) entry which is preliminary data.</text>
</comment>